<proteinExistence type="predicted"/>
<dbReference type="SUPFAM" id="SSF46973">
    <property type="entry name" value="Enzyme IIa from lactose specific PTS, IIa-lac"/>
    <property type="match status" value="1"/>
</dbReference>
<evidence type="ECO:0000256" key="5">
    <source>
        <dbReference type="PROSITE-ProRule" id="PRU00418"/>
    </source>
</evidence>
<sequence length="110" mass="12210">MEGLELVCFQLITFAGEAKSAYMNAIQKAKLGCYEEAENLIQEGNAAFLNAHKVHAELIQKEAAEEETIVPNILLIHAEDQLMGTETCKIMVGELIDAYKRIDALEKKSI</sequence>
<evidence type="ECO:0000256" key="1">
    <source>
        <dbReference type="ARBA" id="ARBA00022448"/>
    </source>
</evidence>
<keyword evidence="7" id="KW-1185">Reference proteome</keyword>
<keyword evidence="2" id="KW-0762">Sugar transport</keyword>
<dbReference type="EMBL" id="JACOPE010000001">
    <property type="protein sequence ID" value="MBC5683909.1"/>
    <property type="molecule type" value="Genomic_DNA"/>
</dbReference>
<dbReference type="Gene3D" id="1.20.58.80">
    <property type="entry name" value="Phosphotransferase system, lactose/cellobiose-type IIA subunit"/>
    <property type="match status" value="1"/>
</dbReference>
<dbReference type="InterPro" id="IPR003188">
    <property type="entry name" value="PTS_IIA_lac/cel"/>
</dbReference>
<protein>
    <submittedName>
        <fullName evidence="6">PTS lactose/cellobiose transporter subunit IIA</fullName>
    </submittedName>
</protein>
<accession>A0ABR7G923</accession>
<evidence type="ECO:0000256" key="2">
    <source>
        <dbReference type="ARBA" id="ARBA00022597"/>
    </source>
</evidence>
<name>A0ABR7G923_9FIRM</name>
<dbReference type="Pfam" id="PF02255">
    <property type="entry name" value="PTS_IIA"/>
    <property type="match status" value="1"/>
</dbReference>
<evidence type="ECO:0000313" key="7">
    <source>
        <dbReference type="Proteomes" id="UP000631576"/>
    </source>
</evidence>
<dbReference type="PANTHER" id="PTHR34382">
    <property type="entry name" value="PTS SYSTEM N,N'-DIACETYLCHITOBIOSE-SPECIFIC EIIA COMPONENT"/>
    <property type="match status" value="1"/>
</dbReference>
<dbReference type="PIRSF" id="PIRSF000699">
    <property type="entry name" value="PTS_IILac_III"/>
    <property type="match status" value="1"/>
</dbReference>
<evidence type="ECO:0000313" key="6">
    <source>
        <dbReference type="EMBL" id="MBC5683909.1"/>
    </source>
</evidence>
<keyword evidence="4" id="KW-0598">Phosphotransferase system</keyword>
<dbReference type="Proteomes" id="UP000631576">
    <property type="component" value="Unassembled WGS sequence"/>
</dbReference>
<evidence type="ECO:0000256" key="4">
    <source>
        <dbReference type="ARBA" id="ARBA00022683"/>
    </source>
</evidence>
<keyword evidence="3" id="KW-0808">Transferase</keyword>
<evidence type="ECO:0000256" key="3">
    <source>
        <dbReference type="ARBA" id="ARBA00022679"/>
    </source>
</evidence>
<dbReference type="PROSITE" id="PS51095">
    <property type="entry name" value="PTS_EIIA_TYPE_3"/>
    <property type="match status" value="1"/>
</dbReference>
<dbReference type="PANTHER" id="PTHR34382:SF10">
    <property type="entry name" value="PTS SYSTEM OLIGO-BETA-MANNOSIDE-SPECIFIC EIIA COMPONENT"/>
    <property type="match status" value="1"/>
</dbReference>
<organism evidence="6 7">
    <name type="scientific">Ruminococcus hominis</name>
    <dbReference type="NCBI Taxonomy" id="2763065"/>
    <lineage>
        <taxon>Bacteria</taxon>
        <taxon>Bacillati</taxon>
        <taxon>Bacillota</taxon>
        <taxon>Clostridia</taxon>
        <taxon>Eubacteriales</taxon>
        <taxon>Oscillospiraceae</taxon>
        <taxon>Ruminococcus</taxon>
    </lineage>
</organism>
<reference evidence="6 7" key="1">
    <citation type="submission" date="2020-08" db="EMBL/GenBank/DDBJ databases">
        <title>Genome public.</title>
        <authorList>
            <person name="Liu C."/>
            <person name="Sun Q."/>
        </authorList>
    </citation>
    <scope>NUCLEOTIDE SEQUENCE [LARGE SCALE GENOMIC DNA]</scope>
    <source>
        <strain evidence="6 7">NSJ-13</strain>
    </source>
</reference>
<keyword evidence="1" id="KW-0813">Transport</keyword>
<comment type="caution">
    <text evidence="6">The sequence shown here is derived from an EMBL/GenBank/DDBJ whole genome shotgun (WGS) entry which is preliminary data.</text>
</comment>
<dbReference type="InterPro" id="IPR036542">
    <property type="entry name" value="PTS_IIA_lac/cel_sf"/>
</dbReference>
<gene>
    <name evidence="6" type="ORF">H8S40_10075</name>
</gene>
<feature type="modified residue" description="Phosphohistidine; by HPr" evidence="5">
    <location>
        <position position="77"/>
    </location>
</feature>
<dbReference type="RefSeq" id="WP_118723944.1">
    <property type="nucleotide sequence ID" value="NZ_JACOPE010000001.1"/>
</dbReference>